<feature type="compositionally biased region" description="Polar residues" evidence="1">
    <location>
        <begin position="25"/>
        <end position="47"/>
    </location>
</feature>
<dbReference type="AlphaFoldDB" id="M4BLZ7"/>
<name>M4BLZ7_HYAAE</name>
<accession>M4BLZ7</accession>
<dbReference type="EnsemblProtists" id="HpaT807432">
    <property type="protein sequence ID" value="HpaP807432"/>
    <property type="gene ID" value="HpaG807432"/>
</dbReference>
<protein>
    <submittedName>
        <fullName evidence="2">Uncharacterized protein</fullName>
    </submittedName>
</protein>
<reference evidence="2" key="2">
    <citation type="submission" date="2015-06" db="UniProtKB">
        <authorList>
            <consortium name="EnsemblProtists"/>
        </authorList>
    </citation>
    <scope>IDENTIFICATION</scope>
    <source>
        <strain evidence="2">Emoy2</strain>
    </source>
</reference>
<dbReference type="Proteomes" id="UP000011713">
    <property type="component" value="Unassembled WGS sequence"/>
</dbReference>
<evidence type="ECO:0000313" key="3">
    <source>
        <dbReference type="Proteomes" id="UP000011713"/>
    </source>
</evidence>
<dbReference type="InParanoid" id="M4BLZ7"/>
<proteinExistence type="predicted"/>
<organism evidence="2 3">
    <name type="scientific">Hyaloperonospora arabidopsidis (strain Emoy2)</name>
    <name type="common">Downy mildew agent</name>
    <name type="synonym">Peronospora arabidopsidis</name>
    <dbReference type="NCBI Taxonomy" id="559515"/>
    <lineage>
        <taxon>Eukaryota</taxon>
        <taxon>Sar</taxon>
        <taxon>Stramenopiles</taxon>
        <taxon>Oomycota</taxon>
        <taxon>Peronosporomycetes</taxon>
        <taxon>Peronosporales</taxon>
        <taxon>Peronosporaceae</taxon>
        <taxon>Hyaloperonospora</taxon>
    </lineage>
</organism>
<keyword evidence="3" id="KW-1185">Reference proteome</keyword>
<reference evidence="3" key="1">
    <citation type="journal article" date="2010" name="Science">
        <title>Signatures of adaptation to obligate biotrophy in the Hyaloperonospora arabidopsidis genome.</title>
        <authorList>
            <person name="Baxter L."/>
            <person name="Tripathy S."/>
            <person name="Ishaque N."/>
            <person name="Boot N."/>
            <person name="Cabral A."/>
            <person name="Kemen E."/>
            <person name="Thines M."/>
            <person name="Ah-Fong A."/>
            <person name="Anderson R."/>
            <person name="Badejoko W."/>
            <person name="Bittner-Eddy P."/>
            <person name="Boore J.L."/>
            <person name="Chibucos M.C."/>
            <person name="Coates M."/>
            <person name="Dehal P."/>
            <person name="Delehaunty K."/>
            <person name="Dong S."/>
            <person name="Downton P."/>
            <person name="Dumas B."/>
            <person name="Fabro G."/>
            <person name="Fronick C."/>
            <person name="Fuerstenberg S.I."/>
            <person name="Fulton L."/>
            <person name="Gaulin E."/>
            <person name="Govers F."/>
            <person name="Hughes L."/>
            <person name="Humphray S."/>
            <person name="Jiang R.H."/>
            <person name="Judelson H."/>
            <person name="Kamoun S."/>
            <person name="Kyung K."/>
            <person name="Meijer H."/>
            <person name="Minx P."/>
            <person name="Morris P."/>
            <person name="Nelson J."/>
            <person name="Phuntumart V."/>
            <person name="Qutob D."/>
            <person name="Rehmany A."/>
            <person name="Rougon-Cardoso A."/>
            <person name="Ryden P."/>
            <person name="Torto-Alalibo T."/>
            <person name="Studholme D."/>
            <person name="Wang Y."/>
            <person name="Win J."/>
            <person name="Wood J."/>
            <person name="Clifton S.W."/>
            <person name="Rogers J."/>
            <person name="Van den Ackerveken G."/>
            <person name="Jones J.D."/>
            <person name="McDowell J.M."/>
            <person name="Beynon J."/>
            <person name="Tyler B.M."/>
        </authorList>
    </citation>
    <scope>NUCLEOTIDE SEQUENCE [LARGE SCALE GENOMIC DNA]</scope>
    <source>
        <strain evidence="3">Emoy2</strain>
    </source>
</reference>
<dbReference type="HOGENOM" id="CLU_2799442_0_0_1"/>
<evidence type="ECO:0000256" key="1">
    <source>
        <dbReference type="SAM" id="MobiDB-lite"/>
    </source>
</evidence>
<dbReference type="EMBL" id="JH598398">
    <property type="status" value="NOT_ANNOTATED_CDS"/>
    <property type="molecule type" value="Genomic_DNA"/>
</dbReference>
<evidence type="ECO:0000313" key="2">
    <source>
        <dbReference type="EnsemblProtists" id="HpaP807432"/>
    </source>
</evidence>
<feature type="region of interest" description="Disordered" evidence="1">
    <location>
        <begin position="25"/>
        <end position="51"/>
    </location>
</feature>
<dbReference type="VEuPathDB" id="FungiDB:HpaG807432"/>
<sequence>MESDDQWVMIQRTDQLRLRTLTTPNCGWTQQQPKGQCTRSRDGSSGQKALESSIKCFDKAVSRDFPAA</sequence>